<evidence type="ECO:0000313" key="9">
    <source>
        <dbReference type="Proteomes" id="UP000250369"/>
    </source>
</evidence>
<dbReference type="Pfam" id="PF03626">
    <property type="entry name" value="COX4_pro"/>
    <property type="match status" value="1"/>
</dbReference>
<proteinExistence type="inferred from homology"/>
<dbReference type="Proteomes" id="UP000250369">
    <property type="component" value="Unassembled WGS sequence"/>
</dbReference>
<dbReference type="GO" id="GO:0019646">
    <property type="term" value="P:aerobic electron transport chain"/>
    <property type="evidence" value="ECO:0007669"/>
    <property type="project" value="TreeGrafter"/>
</dbReference>
<dbReference type="EMBL" id="QMFB01000043">
    <property type="protein sequence ID" value="RAV10460.1"/>
    <property type="molecule type" value="Genomic_DNA"/>
</dbReference>
<evidence type="ECO:0000256" key="6">
    <source>
        <dbReference type="ARBA" id="ARBA00023136"/>
    </source>
</evidence>
<keyword evidence="5 7" id="KW-1133">Transmembrane helix</keyword>
<keyword evidence="3" id="KW-1003">Cell membrane</keyword>
<evidence type="ECO:0000256" key="1">
    <source>
        <dbReference type="ARBA" id="ARBA00004651"/>
    </source>
</evidence>
<feature type="transmembrane region" description="Helical" evidence="7">
    <location>
        <begin position="23"/>
        <end position="43"/>
    </location>
</feature>
<dbReference type="InterPro" id="IPR005171">
    <property type="entry name" value="Cyt_c_oxidase_su4_prok"/>
</dbReference>
<dbReference type="PANTHER" id="PTHR36835:SF1">
    <property type="entry name" value="CYTOCHROME BO(3) UBIQUINOL OXIDASE SUBUNIT 4"/>
    <property type="match status" value="1"/>
</dbReference>
<comment type="subcellular location">
    <subcellularLocation>
        <location evidence="1">Cell membrane</location>
        <topology evidence="1">Multi-pass membrane protein</topology>
    </subcellularLocation>
</comment>
<dbReference type="GO" id="GO:0005886">
    <property type="term" value="C:plasma membrane"/>
    <property type="evidence" value="ECO:0007669"/>
    <property type="project" value="UniProtKB-SubCell"/>
</dbReference>
<evidence type="ECO:0000256" key="4">
    <source>
        <dbReference type="ARBA" id="ARBA00022692"/>
    </source>
</evidence>
<dbReference type="PANTHER" id="PTHR36835">
    <property type="entry name" value="CYTOCHROME BO(3) UBIQUINOL OXIDASE SUBUNIT 4"/>
    <property type="match status" value="1"/>
</dbReference>
<dbReference type="OrthoDB" id="2989516at2"/>
<name>A0A329LTI3_9BACL</name>
<dbReference type="InterPro" id="IPR050968">
    <property type="entry name" value="Cytochrome_c_oxidase_bac_sub4"/>
</dbReference>
<accession>A0A329LTI3</accession>
<comment type="caution">
    <text evidence="8">The sequence shown here is derived from an EMBL/GenBank/DDBJ whole genome shotgun (WGS) entry which is preliminary data.</text>
</comment>
<evidence type="ECO:0000256" key="2">
    <source>
        <dbReference type="ARBA" id="ARBA00008079"/>
    </source>
</evidence>
<dbReference type="GO" id="GO:0009319">
    <property type="term" value="C:cytochrome o ubiquinol oxidase complex"/>
    <property type="evidence" value="ECO:0007669"/>
    <property type="project" value="TreeGrafter"/>
</dbReference>
<evidence type="ECO:0000256" key="5">
    <source>
        <dbReference type="ARBA" id="ARBA00022989"/>
    </source>
</evidence>
<evidence type="ECO:0000313" key="8">
    <source>
        <dbReference type="EMBL" id="RAV10460.1"/>
    </source>
</evidence>
<dbReference type="GO" id="GO:0015990">
    <property type="term" value="P:electron transport coupled proton transport"/>
    <property type="evidence" value="ECO:0007669"/>
    <property type="project" value="TreeGrafter"/>
</dbReference>
<evidence type="ECO:0000256" key="7">
    <source>
        <dbReference type="SAM" id="Phobius"/>
    </source>
</evidence>
<keyword evidence="6 7" id="KW-0472">Membrane</keyword>
<keyword evidence="4 7" id="KW-0812">Transmembrane</keyword>
<gene>
    <name evidence="8" type="ORF">DQG23_37705</name>
</gene>
<dbReference type="GO" id="GO:0009486">
    <property type="term" value="F:cytochrome bo3 ubiquinol oxidase activity"/>
    <property type="evidence" value="ECO:0007669"/>
    <property type="project" value="TreeGrafter"/>
</dbReference>
<dbReference type="AlphaFoldDB" id="A0A329LTI3"/>
<keyword evidence="9" id="KW-1185">Reference proteome</keyword>
<reference evidence="8 9" key="1">
    <citation type="journal article" date="2009" name="Int. J. Syst. Evol. Microbiol.">
        <title>Paenibacillus contaminans sp. nov., isolated from a contaminated laboratory plate.</title>
        <authorList>
            <person name="Chou J.H."/>
            <person name="Lee J.H."/>
            <person name="Lin M.C."/>
            <person name="Chang P.S."/>
            <person name="Arun A.B."/>
            <person name="Young C.C."/>
            <person name="Chen W.M."/>
        </authorList>
    </citation>
    <scope>NUCLEOTIDE SEQUENCE [LARGE SCALE GENOMIC DNA]</scope>
    <source>
        <strain evidence="8 9">CKOBP-6</strain>
    </source>
</reference>
<dbReference type="RefSeq" id="WP_113036207.1">
    <property type="nucleotide sequence ID" value="NZ_QMFB01000043.1"/>
</dbReference>
<organism evidence="8 9">
    <name type="scientific">Paenibacillus contaminans</name>
    <dbReference type="NCBI Taxonomy" id="450362"/>
    <lineage>
        <taxon>Bacteria</taxon>
        <taxon>Bacillati</taxon>
        <taxon>Bacillota</taxon>
        <taxon>Bacilli</taxon>
        <taxon>Bacillales</taxon>
        <taxon>Paenibacillaceae</taxon>
        <taxon>Paenibacillus</taxon>
    </lineage>
</organism>
<dbReference type="GO" id="GO:0015078">
    <property type="term" value="F:proton transmembrane transporter activity"/>
    <property type="evidence" value="ECO:0007669"/>
    <property type="project" value="TreeGrafter"/>
</dbReference>
<protein>
    <submittedName>
        <fullName evidence="8">Cytochrome C oxidase subunit IV</fullName>
    </submittedName>
</protein>
<evidence type="ECO:0000256" key="3">
    <source>
        <dbReference type="ARBA" id="ARBA00022475"/>
    </source>
</evidence>
<comment type="similarity">
    <text evidence="2">Belongs to the cytochrome c oxidase bacterial subunit 4 family.</text>
</comment>
<feature type="transmembrane region" description="Helical" evidence="7">
    <location>
        <begin position="81"/>
        <end position="103"/>
    </location>
</feature>
<sequence>MSSEHHASSPGKPHRVEGPKNHYLAYVVSILLTMLAFAAVIYGGLDKSFLIAFLVVLGIVQAVFQLAVWMHMKERGHTFPIIGLAFGFIIALTAVIAALYWMWW</sequence>
<feature type="transmembrane region" description="Helical" evidence="7">
    <location>
        <begin position="49"/>
        <end position="69"/>
    </location>
</feature>